<gene>
    <name evidence="1" type="ORF">TCIL3000_0_32140</name>
</gene>
<dbReference type="EMBL" id="CAEQ01000668">
    <property type="protein sequence ID" value="CCD12321.1"/>
    <property type="molecule type" value="Genomic_DNA"/>
</dbReference>
<keyword evidence="2" id="KW-1185">Reference proteome</keyword>
<dbReference type="Proteomes" id="UP000000702">
    <property type="component" value="Unassembled WGS sequence"/>
</dbReference>
<organism evidence="1 2">
    <name type="scientific">Trypanosoma congolense (strain IL3000)</name>
    <dbReference type="NCBI Taxonomy" id="1068625"/>
    <lineage>
        <taxon>Eukaryota</taxon>
        <taxon>Discoba</taxon>
        <taxon>Euglenozoa</taxon>
        <taxon>Kinetoplastea</taxon>
        <taxon>Metakinetoplastina</taxon>
        <taxon>Trypanosomatida</taxon>
        <taxon>Trypanosomatidae</taxon>
        <taxon>Trypanosoma</taxon>
        <taxon>Nannomonas</taxon>
    </lineage>
</organism>
<evidence type="ECO:0000313" key="2">
    <source>
        <dbReference type="Proteomes" id="UP000000702"/>
    </source>
</evidence>
<name>F9W573_TRYCI</name>
<dbReference type="AlphaFoldDB" id="F9W573"/>
<comment type="caution">
    <text evidence="1">The sequence shown here is derived from an EMBL/GenBank/DDBJ whole genome shotgun (WGS) entry which is preliminary data.</text>
</comment>
<evidence type="ECO:0000313" key="1">
    <source>
        <dbReference type="EMBL" id="CCD12321.1"/>
    </source>
</evidence>
<proteinExistence type="predicted"/>
<sequence length="130" mass="14249">MALAPISTARLFPSLRGGLAKITISSPGPCRVQVSVFLESKSRTPLRQGRLSVVRAGPQRNKNCSKSVKLTNGIFRLRLLISLKLALKSRSILSGLLRGLDARFPRYFVSMLFSLNSYSVTQLAQAISET</sequence>
<reference evidence="2" key="1">
    <citation type="submission" date="2011-07" db="EMBL/GenBank/DDBJ databases">
        <title>Divergent evolution of antigenic variation in African trypanosomes.</title>
        <authorList>
            <person name="Jackson A.P."/>
            <person name="Berry A."/>
            <person name="Allison H.C."/>
            <person name="Burton P."/>
            <person name="Anderson J."/>
            <person name="Aslett M."/>
            <person name="Brown R."/>
            <person name="Corton N."/>
            <person name="Harris D."/>
            <person name="Hauser H."/>
            <person name="Gamble J."/>
            <person name="Gilderthorp R."/>
            <person name="McQuillan J."/>
            <person name="Quail M.A."/>
            <person name="Sanders M."/>
            <person name="Van Tonder A."/>
            <person name="Ginger M.L."/>
            <person name="Donelson J.E."/>
            <person name="Field M.C."/>
            <person name="Barry J.D."/>
            <person name="Berriman M."/>
            <person name="Hertz-Fowler C."/>
        </authorList>
    </citation>
    <scope>NUCLEOTIDE SEQUENCE [LARGE SCALE GENOMIC DNA]</scope>
    <source>
        <strain evidence="2">IL3000</strain>
    </source>
</reference>
<reference evidence="1 2" key="2">
    <citation type="journal article" date="2012" name="Proc. Natl. Acad. Sci. U.S.A.">
        <title>Antigenic diversity is generated by distinct evolutionary mechanisms in African trypanosome species.</title>
        <authorList>
            <person name="Jackson A.P."/>
            <person name="Berry A."/>
            <person name="Aslett M."/>
            <person name="Allison H.C."/>
            <person name="Burton P."/>
            <person name="Vavrova-Anderson J."/>
            <person name="Brown R."/>
            <person name="Browne H."/>
            <person name="Corton N."/>
            <person name="Hauser H."/>
            <person name="Gamble J."/>
            <person name="Gilderthorp R."/>
            <person name="Marcello L."/>
            <person name="McQuillan J."/>
            <person name="Otto T.D."/>
            <person name="Quail M.A."/>
            <person name="Sanders M.J."/>
            <person name="van Tonder A."/>
            <person name="Ginger M.L."/>
            <person name="Field M.C."/>
            <person name="Barry J.D."/>
            <person name="Hertz-Fowler C."/>
            <person name="Berriman M."/>
        </authorList>
    </citation>
    <scope>NUCLEOTIDE SEQUENCE [LARGE SCALE GENOMIC DNA]</scope>
    <source>
        <strain evidence="1 2">IL3000</strain>
    </source>
</reference>
<protein>
    <submittedName>
        <fullName evidence="1">Uncharacterized protein</fullName>
    </submittedName>
</protein>
<accession>F9W573</accession>